<dbReference type="EMBL" id="KN832997">
    <property type="protein sequence ID" value="KIM81724.1"/>
    <property type="molecule type" value="Genomic_DNA"/>
</dbReference>
<sequence>MILQVTCRLLAKRNAWMRASVEGDVYSSRVKFTSNTRGALRNAGQDRLLVNVNSNNYQAYRKSIHEHLRLLDFRSLLVICASVLVLFPKL</sequence>
<accession>A0A0C3FPT5</accession>
<name>A0A0C3FPT5_PILCF</name>
<dbReference type="HOGENOM" id="CLU_2441650_0_0_1"/>
<proteinExistence type="predicted"/>
<gene>
    <name evidence="1" type="ORF">PILCRDRAFT_488309</name>
</gene>
<dbReference type="InParanoid" id="A0A0C3FPT5"/>
<protein>
    <submittedName>
        <fullName evidence="1">Uncharacterized protein</fullName>
    </submittedName>
</protein>
<evidence type="ECO:0000313" key="1">
    <source>
        <dbReference type="EMBL" id="KIM81724.1"/>
    </source>
</evidence>
<dbReference type="AlphaFoldDB" id="A0A0C3FPT5"/>
<reference evidence="2" key="2">
    <citation type="submission" date="2015-01" db="EMBL/GenBank/DDBJ databases">
        <title>Evolutionary Origins and Diversification of the Mycorrhizal Mutualists.</title>
        <authorList>
            <consortium name="DOE Joint Genome Institute"/>
            <consortium name="Mycorrhizal Genomics Consortium"/>
            <person name="Kohler A."/>
            <person name="Kuo A."/>
            <person name="Nagy L.G."/>
            <person name="Floudas D."/>
            <person name="Copeland A."/>
            <person name="Barry K.W."/>
            <person name="Cichocki N."/>
            <person name="Veneault-Fourrey C."/>
            <person name="LaButti K."/>
            <person name="Lindquist E.A."/>
            <person name="Lipzen A."/>
            <person name="Lundell T."/>
            <person name="Morin E."/>
            <person name="Murat C."/>
            <person name="Riley R."/>
            <person name="Ohm R."/>
            <person name="Sun H."/>
            <person name="Tunlid A."/>
            <person name="Henrissat B."/>
            <person name="Grigoriev I.V."/>
            <person name="Hibbett D.S."/>
            <person name="Martin F."/>
        </authorList>
    </citation>
    <scope>NUCLEOTIDE SEQUENCE [LARGE SCALE GENOMIC DNA]</scope>
    <source>
        <strain evidence="2">F 1598</strain>
    </source>
</reference>
<dbReference type="Proteomes" id="UP000054166">
    <property type="component" value="Unassembled WGS sequence"/>
</dbReference>
<keyword evidence="2" id="KW-1185">Reference proteome</keyword>
<evidence type="ECO:0000313" key="2">
    <source>
        <dbReference type="Proteomes" id="UP000054166"/>
    </source>
</evidence>
<reference evidence="1 2" key="1">
    <citation type="submission" date="2014-04" db="EMBL/GenBank/DDBJ databases">
        <authorList>
            <consortium name="DOE Joint Genome Institute"/>
            <person name="Kuo A."/>
            <person name="Tarkka M."/>
            <person name="Buscot F."/>
            <person name="Kohler A."/>
            <person name="Nagy L.G."/>
            <person name="Floudas D."/>
            <person name="Copeland A."/>
            <person name="Barry K.W."/>
            <person name="Cichocki N."/>
            <person name="Veneault-Fourrey C."/>
            <person name="LaButti K."/>
            <person name="Lindquist E.A."/>
            <person name="Lipzen A."/>
            <person name="Lundell T."/>
            <person name="Morin E."/>
            <person name="Murat C."/>
            <person name="Sun H."/>
            <person name="Tunlid A."/>
            <person name="Henrissat B."/>
            <person name="Grigoriev I.V."/>
            <person name="Hibbett D.S."/>
            <person name="Martin F."/>
            <person name="Nordberg H.P."/>
            <person name="Cantor M.N."/>
            <person name="Hua S.X."/>
        </authorList>
    </citation>
    <scope>NUCLEOTIDE SEQUENCE [LARGE SCALE GENOMIC DNA]</scope>
    <source>
        <strain evidence="1 2">F 1598</strain>
    </source>
</reference>
<organism evidence="1 2">
    <name type="scientific">Piloderma croceum (strain F 1598)</name>
    <dbReference type="NCBI Taxonomy" id="765440"/>
    <lineage>
        <taxon>Eukaryota</taxon>
        <taxon>Fungi</taxon>
        <taxon>Dikarya</taxon>
        <taxon>Basidiomycota</taxon>
        <taxon>Agaricomycotina</taxon>
        <taxon>Agaricomycetes</taxon>
        <taxon>Agaricomycetidae</taxon>
        <taxon>Atheliales</taxon>
        <taxon>Atheliaceae</taxon>
        <taxon>Piloderma</taxon>
    </lineage>
</organism>